<comment type="caution">
    <text evidence="2">The sequence shown here is derived from an EMBL/GenBank/DDBJ whole genome shotgun (WGS) entry which is preliminary data.</text>
</comment>
<reference evidence="2 3" key="1">
    <citation type="journal article" date="2021" name="Elife">
        <title>Chloroplast acquisition without the gene transfer in kleptoplastic sea slugs, Plakobranchus ocellatus.</title>
        <authorList>
            <person name="Maeda T."/>
            <person name="Takahashi S."/>
            <person name="Yoshida T."/>
            <person name="Shimamura S."/>
            <person name="Takaki Y."/>
            <person name="Nagai Y."/>
            <person name="Toyoda A."/>
            <person name="Suzuki Y."/>
            <person name="Arimoto A."/>
            <person name="Ishii H."/>
            <person name="Satoh N."/>
            <person name="Nishiyama T."/>
            <person name="Hasebe M."/>
            <person name="Maruyama T."/>
            <person name="Minagawa J."/>
            <person name="Obokata J."/>
            <person name="Shigenobu S."/>
        </authorList>
    </citation>
    <scope>NUCLEOTIDE SEQUENCE [LARGE SCALE GENOMIC DNA]</scope>
</reference>
<evidence type="ECO:0000256" key="1">
    <source>
        <dbReference type="SAM" id="MobiDB-lite"/>
    </source>
</evidence>
<dbReference type="SUPFAM" id="SSF50494">
    <property type="entry name" value="Trypsin-like serine proteases"/>
    <property type="match status" value="1"/>
</dbReference>
<feature type="compositionally biased region" description="Polar residues" evidence="1">
    <location>
        <begin position="58"/>
        <end position="69"/>
    </location>
</feature>
<protein>
    <submittedName>
        <fullName evidence="2">Uncharacterized protein</fullName>
    </submittedName>
</protein>
<evidence type="ECO:0000313" key="2">
    <source>
        <dbReference type="EMBL" id="GFO41621.1"/>
    </source>
</evidence>
<proteinExistence type="predicted"/>
<keyword evidence="3" id="KW-1185">Reference proteome</keyword>
<name>A0AAV4DBV1_9GAST</name>
<dbReference type="EMBL" id="BLXT01007705">
    <property type="protein sequence ID" value="GFO41621.1"/>
    <property type="molecule type" value="Genomic_DNA"/>
</dbReference>
<feature type="compositionally biased region" description="Polar residues" evidence="1">
    <location>
        <begin position="80"/>
        <end position="91"/>
    </location>
</feature>
<evidence type="ECO:0000313" key="3">
    <source>
        <dbReference type="Proteomes" id="UP000735302"/>
    </source>
</evidence>
<sequence>MKLPDCDPAREQNKPKSRAFSMCYKESTSAFSERTCDLALALITSKHSLCSHLEGIPRSSSENPISQGDKQAKEAEGRLRSSSGNLTSQGDQQEKDDERVRVLAKKRDQGDHECEVFGAGCEAAEGSQAWKNCKKNPGHKRFIPVPEFCIDNLPEGYRTQSFFDEVKRFSDFVVRVKVGYTSEKRPKGYSFHKFKGTHILHTGSGLLFHIDTYEGNSVRPDVSTNEDNKDRPHQKWHIVSLVTACHVVYNSEEAKETTVDFFYNDEDSKKDGRMKSLQVHEMSKKDIHGDLCILDCVTHDDGLIEQLQLILLPHFKANPFFKTREKLQSQEKSLCIVISHPHGRPKQITVGYAESHELGYSSPPKLTFIYKTDTCPGSSGGLVVMYNLNSPLLNFVSAIHSLGHEDSNQSSKGLPENIDRHRIRHNLKKLNHLALSHYSILKSHCVNPLFLGQGWYQLKNSKYYQSINGTDI</sequence>
<feature type="compositionally biased region" description="Basic and acidic residues" evidence="1">
    <location>
        <begin position="70"/>
        <end position="79"/>
    </location>
</feature>
<gene>
    <name evidence="2" type="ORF">PoB_006812600</name>
</gene>
<dbReference type="Proteomes" id="UP000735302">
    <property type="component" value="Unassembled WGS sequence"/>
</dbReference>
<accession>A0AAV4DBV1</accession>
<organism evidence="2 3">
    <name type="scientific">Plakobranchus ocellatus</name>
    <dbReference type="NCBI Taxonomy" id="259542"/>
    <lineage>
        <taxon>Eukaryota</taxon>
        <taxon>Metazoa</taxon>
        <taxon>Spiralia</taxon>
        <taxon>Lophotrochozoa</taxon>
        <taxon>Mollusca</taxon>
        <taxon>Gastropoda</taxon>
        <taxon>Heterobranchia</taxon>
        <taxon>Euthyneura</taxon>
        <taxon>Panpulmonata</taxon>
        <taxon>Sacoglossa</taxon>
        <taxon>Placobranchoidea</taxon>
        <taxon>Plakobranchidae</taxon>
        <taxon>Plakobranchus</taxon>
    </lineage>
</organism>
<dbReference type="AlphaFoldDB" id="A0AAV4DBV1"/>
<dbReference type="InterPro" id="IPR009003">
    <property type="entry name" value="Peptidase_S1_PA"/>
</dbReference>
<feature type="region of interest" description="Disordered" evidence="1">
    <location>
        <begin position="55"/>
        <end position="99"/>
    </location>
</feature>